<dbReference type="InterPro" id="IPR025511">
    <property type="entry name" value="DUF4398"/>
</dbReference>
<organism evidence="7 8">
    <name type="scientific">Marinobacter albus</name>
    <dbReference type="NCBI Taxonomy" id="3030833"/>
    <lineage>
        <taxon>Bacteria</taxon>
        <taxon>Pseudomonadati</taxon>
        <taxon>Pseudomonadota</taxon>
        <taxon>Gammaproteobacteria</taxon>
        <taxon>Pseudomonadales</taxon>
        <taxon>Marinobacteraceae</taxon>
        <taxon>Marinobacter</taxon>
    </lineage>
</organism>
<gene>
    <name evidence="7" type="ORF">QQF73_15100</name>
</gene>
<dbReference type="Gene3D" id="3.30.1330.60">
    <property type="entry name" value="OmpA-like domain"/>
    <property type="match status" value="1"/>
</dbReference>
<keyword evidence="3" id="KW-0998">Cell outer membrane</keyword>
<feature type="chain" id="PRO_5045054633" evidence="5">
    <location>
        <begin position="33"/>
        <end position="286"/>
    </location>
</feature>
<dbReference type="Pfam" id="PF00691">
    <property type="entry name" value="OmpA"/>
    <property type="match status" value="1"/>
</dbReference>
<dbReference type="PROSITE" id="PS51123">
    <property type="entry name" value="OMPA_2"/>
    <property type="match status" value="1"/>
</dbReference>
<proteinExistence type="predicted"/>
<feature type="domain" description="OmpA-like" evidence="6">
    <location>
        <begin position="171"/>
        <end position="286"/>
    </location>
</feature>
<dbReference type="InterPro" id="IPR036737">
    <property type="entry name" value="OmpA-like_sf"/>
</dbReference>
<dbReference type="SUPFAM" id="SSF103088">
    <property type="entry name" value="OmpA-like"/>
    <property type="match status" value="1"/>
</dbReference>
<evidence type="ECO:0000256" key="5">
    <source>
        <dbReference type="SAM" id="SignalP"/>
    </source>
</evidence>
<feature type="signal peptide" evidence="5">
    <location>
        <begin position="1"/>
        <end position="32"/>
    </location>
</feature>
<evidence type="ECO:0000256" key="2">
    <source>
        <dbReference type="ARBA" id="ARBA00023136"/>
    </source>
</evidence>
<dbReference type="Pfam" id="PF14346">
    <property type="entry name" value="DUF4398"/>
    <property type="match status" value="1"/>
</dbReference>
<evidence type="ECO:0000313" key="8">
    <source>
        <dbReference type="Proteomes" id="UP001223547"/>
    </source>
</evidence>
<dbReference type="PRINTS" id="PR01023">
    <property type="entry name" value="NAFLGMOTY"/>
</dbReference>
<evidence type="ECO:0000256" key="3">
    <source>
        <dbReference type="ARBA" id="ARBA00023237"/>
    </source>
</evidence>
<comment type="caution">
    <text evidence="7">The sequence shown here is derived from an EMBL/GenBank/DDBJ whole genome shotgun (WGS) entry which is preliminary data.</text>
</comment>
<evidence type="ECO:0000256" key="4">
    <source>
        <dbReference type="PROSITE-ProRule" id="PRU00473"/>
    </source>
</evidence>
<dbReference type="PANTHER" id="PTHR30329:SF21">
    <property type="entry name" value="LIPOPROTEIN YIAD-RELATED"/>
    <property type="match status" value="1"/>
</dbReference>
<dbReference type="InterPro" id="IPR006664">
    <property type="entry name" value="OMP_bac"/>
</dbReference>
<accession>A0ABT7HF13</accession>
<dbReference type="InterPro" id="IPR006665">
    <property type="entry name" value="OmpA-like"/>
</dbReference>
<protein>
    <submittedName>
        <fullName evidence="7">OmpA family protein</fullName>
    </submittedName>
</protein>
<dbReference type="PANTHER" id="PTHR30329">
    <property type="entry name" value="STATOR ELEMENT OF FLAGELLAR MOTOR COMPLEX"/>
    <property type="match status" value="1"/>
</dbReference>
<evidence type="ECO:0000313" key="7">
    <source>
        <dbReference type="EMBL" id="MDK9558960.1"/>
    </source>
</evidence>
<reference evidence="7 8" key="1">
    <citation type="submission" date="2023-05" db="EMBL/GenBank/DDBJ databases">
        <title>Marinobacter albus sp. nov., a marine bacterium isolated from sand in a coastal intertidal zone of huludao.</title>
        <authorList>
            <person name="Deng T."/>
        </authorList>
    </citation>
    <scope>NUCLEOTIDE SEQUENCE [LARGE SCALE GENOMIC DNA]</scope>
    <source>
        <strain evidence="7 8">M216</strain>
    </source>
</reference>
<dbReference type="RefSeq" id="WP_285368702.1">
    <property type="nucleotide sequence ID" value="NZ_JASSQD010000003.1"/>
</dbReference>
<dbReference type="EMBL" id="JASSQD010000003">
    <property type="protein sequence ID" value="MDK9558960.1"/>
    <property type="molecule type" value="Genomic_DNA"/>
</dbReference>
<name>A0ABT7HF13_9GAMM</name>
<evidence type="ECO:0000259" key="6">
    <source>
        <dbReference type="PROSITE" id="PS51123"/>
    </source>
</evidence>
<sequence>MKTVSLLKKPFVGKTGAIVVLSSLLLNACAMAPETAPAALDVRQKLTELQRNPAMASNARIELRDAEAAVELAEQPLDSDEATLVDHRVYMADRMVEIARATGTARQMEADRKRMGEERAAARLAARTLEADTARADADTARSSEMAAAAVSAKAAEEMQRQIDELEAEATERGLVLTLGDVLFATGSADLQGGSNRNLEKLVDFLNTYPDRDVLIEGHTDNVGSAQFNQTLSLKRADSVRRYLTDHGVQSRRLSVSGLGLERPVAGNESAMGRQQNRRVEVIIEN</sequence>
<comment type="subcellular location">
    <subcellularLocation>
        <location evidence="1">Cell outer membrane</location>
    </subcellularLocation>
</comment>
<dbReference type="CDD" id="cd07185">
    <property type="entry name" value="OmpA_C-like"/>
    <property type="match status" value="1"/>
</dbReference>
<dbReference type="PRINTS" id="PR01021">
    <property type="entry name" value="OMPADOMAIN"/>
</dbReference>
<keyword evidence="8" id="KW-1185">Reference proteome</keyword>
<dbReference type="InterPro" id="IPR050330">
    <property type="entry name" value="Bact_OuterMem_StrucFunc"/>
</dbReference>
<keyword evidence="2 4" id="KW-0472">Membrane</keyword>
<keyword evidence="5" id="KW-0732">Signal</keyword>
<evidence type="ECO:0000256" key="1">
    <source>
        <dbReference type="ARBA" id="ARBA00004442"/>
    </source>
</evidence>
<dbReference type="Proteomes" id="UP001223547">
    <property type="component" value="Unassembled WGS sequence"/>
</dbReference>